<dbReference type="EMBL" id="LJIJ01001045">
    <property type="protein sequence ID" value="ODM93205.1"/>
    <property type="molecule type" value="Genomic_DNA"/>
</dbReference>
<keyword evidence="2" id="KW-1185">Reference proteome</keyword>
<organism evidence="1 2">
    <name type="scientific">Orchesella cincta</name>
    <name type="common">Springtail</name>
    <name type="synonym">Podura cincta</name>
    <dbReference type="NCBI Taxonomy" id="48709"/>
    <lineage>
        <taxon>Eukaryota</taxon>
        <taxon>Metazoa</taxon>
        <taxon>Ecdysozoa</taxon>
        <taxon>Arthropoda</taxon>
        <taxon>Hexapoda</taxon>
        <taxon>Collembola</taxon>
        <taxon>Entomobryomorpha</taxon>
        <taxon>Entomobryoidea</taxon>
        <taxon>Orchesellidae</taxon>
        <taxon>Orchesellinae</taxon>
        <taxon>Orchesella</taxon>
    </lineage>
</organism>
<evidence type="ECO:0000313" key="2">
    <source>
        <dbReference type="Proteomes" id="UP000094527"/>
    </source>
</evidence>
<accession>A0A1D2MJZ3</accession>
<name>A0A1D2MJZ3_ORCCI</name>
<sequence>MNRMTGSTPPEELVSLPPAPVFTNQDHLAPCPSFVLTESSPPLLPPTDINCNLLIYSPTPELATKAPDSHEALPPDDKENNNQEELEVMEPNIHGHFVQTSAPPPSPPNEEINAAAISGIIVPTHENDGKVKESRAITLRKCHAAFAILPTSSPSSEHNNSLE</sequence>
<proteinExistence type="predicted"/>
<dbReference type="AlphaFoldDB" id="A0A1D2MJZ3"/>
<gene>
    <name evidence="1" type="ORF">Ocin01_13478</name>
</gene>
<comment type="caution">
    <text evidence="1">The sequence shown here is derived from an EMBL/GenBank/DDBJ whole genome shotgun (WGS) entry which is preliminary data.</text>
</comment>
<protein>
    <submittedName>
        <fullName evidence="1">Uncharacterized protein</fullName>
    </submittedName>
</protein>
<evidence type="ECO:0000313" key="1">
    <source>
        <dbReference type="EMBL" id="ODM93205.1"/>
    </source>
</evidence>
<dbReference type="Proteomes" id="UP000094527">
    <property type="component" value="Unassembled WGS sequence"/>
</dbReference>
<reference evidence="1 2" key="1">
    <citation type="journal article" date="2016" name="Genome Biol. Evol.">
        <title>Gene Family Evolution Reflects Adaptation to Soil Environmental Stressors in the Genome of the Collembolan Orchesella cincta.</title>
        <authorList>
            <person name="Faddeeva-Vakhrusheva A."/>
            <person name="Derks M.F."/>
            <person name="Anvar S.Y."/>
            <person name="Agamennone V."/>
            <person name="Suring W."/>
            <person name="Smit S."/>
            <person name="van Straalen N.M."/>
            <person name="Roelofs D."/>
        </authorList>
    </citation>
    <scope>NUCLEOTIDE SEQUENCE [LARGE SCALE GENOMIC DNA]</scope>
    <source>
        <tissue evidence="1">Mixed pool</tissue>
    </source>
</reference>